<dbReference type="PANTHER" id="PTHR13124">
    <property type="entry name" value="39S RIBOSOMAL PROTEIN L46, MITOCHONDRIAL PRECURSOR-RELATED"/>
    <property type="match status" value="1"/>
</dbReference>
<dbReference type="EMBL" id="KZ350816">
    <property type="protein sequence ID" value="PIO63509.1"/>
    <property type="molecule type" value="Genomic_DNA"/>
</dbReference>
<organism evidence="2 3">
    <name type="scientific">Teladorsagia circumcincta</name>
    <name type="common">Brown stomach worm</name>
    <name type="synonym">Ostertagia circumcincta</name>
    <dbReference type="NCBI Taxonomy" id="45464"/>
    <lineage>
        <taxon>Eukaryota</taxon>
        <taxon>Metazoa</taxon>
        <taxon>Ecdysozoa</taxon>
        <taxon>Nematoda</taxon>
        <taxon>Chromadorea</taxon>
        <taxon>Rhabditida</taxon>
        <taxon>Rhabditina</taxon>
        <taxon>Rhabditomorpha</taxon>
        <taxon>Strongyloidea</taxon>
        <taxon>Trichostrongylidae</taxon>
        <taxon>Teladorsagia</taxon>
    </lineage>
</organism>
<dbReference type="Pfam" id="PF11788">
    <property type="entry name" value="MRP-L46"/>
    <property type="match status" value="1"/>
</dbReference>
<gene>
    <name evidence="2" type="ORF">TELCIR_14887</name>
</gene>
<keyword evidence="3" id="KW-1185">Reference proteome</keyword>
<evidence type="ECO:0000259" key="1">
    <source>
        <dbReference type="Pfam" id="PF11788"/>
    </source>
</evidence>
<evidence type="ECO:0000313" key="2">
    <source>
        <dbReference type="EMBL" id="PIO63509.1"/>
    </source>
</evidence>
<proteinExistence type="predicted"/>
<dbReference type="GO" id="GO:0005762">
    <property type="term" value="C:mitochondrial large ribosomal subunit"/>
    <property type="evidence" value="ECO:0007669"/>
    <property type="project" value="TreeGrafter"/>
</dbReference>
<dbReference type="PANTHER" id="PTHR13124:SF12">
    <property type="entry name" value="LARGE RIBOSOMAL SUBUNIT PROTEIN ML46"/>
    <property type="match status" value="1"/>
</dbReference>
<dbReference type="OrthoDB" id="410701at2759"/>
<dbReference type="InterPro" id="IPR021757">
    <property type="entry name" value="Ribosomal_mL46_N"/>
</dbReference>
<protein>
    <recommendedName>
        <fullName evidence="1">Large ribosomal subunit protein mL46 N-terminal domain-containing protein</fullName>
    </recommendedName>
</protein>
<accession>A0A2G9TZP2</accession>
<evidence type="ECO:0000313" key="3">
    <source>
        <dbReference type="Proteomes" id="UP000230423"/>
    </source>
</evidence>
<dbReference type="GO" id="GO:0003735">
    <property type="term" value="F:structural constituent of ribosome"/>
    <property type="evidence" value="ECO:0007669"/>
    <property type="project" value="InterPro"/>
</dbReference>
<sequence>MRQSILRFKWDVMVSVALSRPQVIAAPMTEIEKRYHSLQMEEEQERSLLCDFELKSRHDEKLLAKRAELEREGKELSELDEQIGLANSIIQDEWNRRGEQLVKSLKLDNPRSQENSDERSLQRMLDRKLLLIVQQRFGHDNYKSPWILPQLKHKSGETLRETAERCIRQTADDVKASLYGNAPYPRPLSERLEKEGAKLFFFNAVLAPTSSFSPNEKE</sequence>
<feature type="non-terminal residue" evidence="2">
    <location>
        <position position="218"/>
    </location>
</feature>
<name>A0A2G9TZP2_TELCI</name>
<feature type="domain" description="Large ribosomal subunit protein mL46 N-terminal" evidence="1">
    <location>
        <begin position="10"/>
        <end position="112"/>
    </location>
</feature>
<dbReference type="Gene3D" id="3.90.79.10">
    <property type="entry name" value="Nucleoside Triphosphate Pyrophosphohydrolase"/>
    <property type="match status" value="1"/>
</dbReference>
<reference evidence="2 3" key="1">
    <citation type="submission" date="2015-09" db="EMBL/GenBank/DDBJ databases">
        <title>Draft genome of the parasitic nematode Teladorsagia circumcincta isolate WARC Sus (inbred).</title>
        <authorList>
            <person name="Mitreva M."/>
        </authorList>
    </citation>
    <scope>NUCLEOTIDE SEQUENCE [LARGE SCALE GENOMIC DNA]</scope>
    <source>
        <strain evidence="2 3">S</strain>
    </source>
</reference>
<dbReference type="AlphaFoldDB" id="A0A2G9TZP2"/>
<dbReference type="InterPro" id="IPR040008">
    <property type="entry name" value="Ribosomal_mL46"/>
</dbReference>
<dbReference type="Proteomes" id="UP000230423">
    <property type="component" value="Unassembled WGS sequence"/>
</dbReference>